<name>A0A051TYI9_9MYCO</name>
<proteinExistence type="predicted"/>
<protein>
    <recommendedName>
        <fullName evidence="4">Secreted protein</fullName>
    </recommendedName>
</protein>
<keyword evidence="3" id="KW-1185">Reference proteome</keyword>
<comment type="caution">
    <text evidence="2">The sequence shown here is derived from an EMBL/GenBank/DDBJ whole genome shotgun (WGS) entry which is preliminary data.</text>
</comment>
<gene>
    <name evidence="2" type="ORF">K875_02968</name>
</gene>
<accession>A0A051TYI9</accession>
<keyword evidence="1" id="KW-0732">Signal</keyword>
<dbReference type="HOGENOM" id="CLU_163314_0_0_11"/>
<reference evidence="2 3" key="1">
    <citation type="submission" date="2014-04" db="EMBL/GenBank/DDBJ databases">
        <title>The Genome Sequence of Mycobacterium tuberculosis TKK-01-0051.</title>
        <authorList>
            <consortium name="The Broad Institute Genomics Platform"/>
            <consortium name="The Broad Institute Genome Sequencing Center for Infectious Disease"/>
            <person name="Earl A.M."/>
            <person name="Cohen K."/>
            <person name="Pym A."/>
            <person name="Bishai W."/>
            <person name="Maharaj K."/>
            <person name="Desjardins C."/>
            <person name="Abeel T."/>
            <person name="Young S."/>
            <person name="Zeng Q."/>
            <person name="Gargeya S."/>
            <person name="Abouelleil A."/>
            <person name="Alvarado L."/>
            <person name="Chapman S.B."/>
            <person name="Gainer-Dewar J."/>
            <person name="Goldberg J."/>
            <person name="Griggs A."/>
            <person name="Gujja S."/>
            <person name="Hansen M."/>
            <person name="Howarth C."/>
            <person name="Imamovic A."/>
            <person name="Larimer J."/>
            <person name="Murphy C."/>
            <person name="Naylor J."/>
            <person name="Pearson M."/>
            <person name="Poon T.W."/>
            <person name="Priest M."/>
            <person name="Roberts A."/>
            <person name="Saif S."/>
            <person name="Shea T."/>
            <person name="Sykes S."/>
            <person name="Wortman J."/>
            <person name="Nusbaum C."/>
            <person name="Birren B."/>
        </authorList>
    </citation>
    <scope>NUCLEOTIDE SEQUENCE [LARGE SCALE GENOMIC DNA]</scope>
    <source>
        <strain evidence="2 3">TKK-01-0051</strain>
    </source>
</reference>
<sequence>MSHHRPKKAITSALVSGSAAVLFALSAGPAHADTFSPQPHNWCPGQGLPFRGIQWDMGVCHTWYEVPFGQGNVRMVDTHGNPVNSFVSADTPAPVFTPPPSPPPPPPHPFCTPRGNLIIIPPICDEIGVPD</sequence>
<evidence type="ECO:0000256" key="1">
    <source>
        <dbReference type="SAM" id="SignalP"/>
    </source>
</evidence>
<evidence type="ECO:0000313" key="3">
    <source>
        <dbReference type="Proteomes" id="UP000025947"/>
    </source>
</evidence>
<dbReference type="EMBL" id="JLXW01000008">
    <property type="protein sequence ID" value="KBZ62047.1"/>
    <property type="molecule type" value="Genomic_DNA"/>
</dbReference>
<evidence type="ECO:0008006" key="4">
    <source>
        <dbReference type="Google" id="ProtNLM"/>
    </source>
</evidence>
<evidence type="ECO:0000313" key="2">
    <source>
        <dbReference type="EMBL" id="KBZ62047.1"/>
    </source>
</evidence>
<feature type="chain" id="PRO_5001570059" description="Secreted protein" evidence="1">
    <location>
        <begin position="33"/>
        <end position="131"/>
    </location>
</feature>
<feature type="signal peptide" evidence="1">
    <location>
        <begin position="1"/>
        <end position="32"/>
    </location>
</feature>
<organism evidence="2 3">
    <name type="scientific">Mycobacterium [tuberculosis] TKK-01-0051</name>
    <dbReference type="NCBI Taxonomy" id="1324261"/>
    <lineage>
        <taxon>Bacteria</taxon>
        <taxon>Bacillati</taxon>
        <taxon>Actinomycetota</taxon>
        <taxon>Actinomycetes</taxon>
        <taxon>Mycobacteriales</taxon>
        <taxon>Mycobacteriaceae</taxon>
        <taxon>Mycobacterium</taxon>
        <taxon>Mycobacterium avium complex (MAC)</taxon>
    </lineage>
</organism>
<dbReference type="PATRIC" id="fig|1324261.3.peg.2988"/>
<dbReference type="Proteomes" id="UP000025947">
    <property type="component" value="Unassembled WGS sequence"/>
</dbReference>
<dbReference type="AlphaFoldDB" id="A0A051TYI9"/>